<dbReference type="PANTHER" id="PTHR30405">
    <property type="entry name" value="TRANSPOSASE"/>
    <property type="match status" value="1"/>
</dbReference>
<dbReference type="EMBL" id="LT981265">
    <property type="protein sequence ID" value="SPC33392.1"/>
    <property type="molecule type" value="Genomic_DNA"/>
</dbReference>
<evidence type="ECO:0000313" key="3">
    <source>
        <dbReference type="EMBL" id="SPC33392.1"/>
    </source>
</evidence>
<dbReference type="InterPro" id="IPR010095">
    <property type="entry name" value="Cas12f1-like_TNB"/>
</dbReference>
<dbReference type="KEGG" id="ncv:NCAV_0192"/>
<dbReference type="NCBIfam" id="NF040570">
    <property type="entry name" value="guided_TnpB"/>
    <property type="match status" value="1"/>
</dbReference>
<dbReference type="GeneID" id="41594293"/>
<reference evidence="4" key="1">
    <citation type="submission" date="2018-01" db="EMBL/GenBank/DDBJ databases">
        <authorList>
            <person name="Kerou L M."/>
        </authorList>
    </citation>
    <scope>NUCLEOTIDE SEQUENCE [LARGE SCALE GENOMIC DNA]</scope>
    <source>
        <strain evidence="4">SCU2</strain>
    </source>
</reference>
<accession>A0A2K5AP24</accession>
<keyword evidence="4" id="KW-1185">Reference proteome</keyword>
<dbReference type="NCBIfam" id="TIGR01766">
    <property type="entry name" value="IS200/IS605 family accessory protein TnpB-like domain"/>
    <property type="match status" value="1"/>
</dbReference>
<feature type="domain" description="Cas12f1-like TNB" evidence="2">
    <location>
        <begin position="289"/>
        <end position="353"/>
    </location>
</feature>
<evidence type="ECO:0000313" key="4">
    <source>
        <dbReference type="Proteomes" id="UP000236248"/>
    </source>
</evidence>
<evidence type="ECO:0000256" key="1">
    <source>
        <dbReference type="ARBA" id="ARBA00023125"/>
    </source>
</evidence>
<dbReference type="SUPFAM" id="SSF75712">
    <property type="entry name" value="Rad50 coiled-coil Zn hook"/>
    <property type="match status" value="1"/>
</dbReference>
<dbReference type="AlphaFoldDB" id="A0A2K5AP24"/>
<gene>
    <name evidence="3" type="ORF">NCAV_0192</name>
</gene>
<protein>
    <submittedName>
        <fullName evidence="3">Transposase</fullName>
    </submittedName>
</protein>
<name>A0A2K5AP24_9ARCH</name>
<dbReference type="GO" id="GO:0003677">
    <property type="term" value="F:DNA binding"/>
    <property type="evidence" value="ECO:0007669"/>
    <property type="project" value="UniProtKB-KW"/>
</dbReference>
<evidence type="ECO:0000259" key="2">
    <source>
        <dbReference type="Pfam" id="PF07282"/>
    </source>
</evidence>
<proteinExistence type="predicted"/>
<dbReference type="PANTHER" id="PTHR30405:SF23">
    <property type="entry name" value="TRANSPOSASE-RELATED"/>
    <property type="match status" value="1"/>
</dbReference>
<keyword evidence="1" id="KW-0238">DNA-binding</keyword>
<dbReference type="InterPro" id="IPR051399">
    <property type="entry name" value="RNA-guided_DNA_endo/Transpos"/>
</dbReference>
<dbReference type="Proteomes" id="UP000236248">
    <property type="component" value="Chromosome NCAV"/>
</dbReference>
<sequence length="381" mass="45123">MEVVLSVPFSYNISDEVRRLLEDFRDMVNFCIDYAFKNQITSYAKLRKDIYGKWKNRWDYSTHYCHSACKIALAILKNWRRRMKKGGVRCEKPVARKLFMQLDPQLYKFYGDRIRISVKPRQFLFIDLKFGEYQRRFIEAWMRGELKTGEITINESKIVVPFKKYVDLSNPSDWIAIDVNESNVTGVSTNPHLLRIDTNMREIKSVYFEKRRRIQRLSKHRPLTAMRLLKKYSKRERNRVKDLCHKVSKRIVEFVVKYNFGIIMENLKGIRKSIHYNRILNRRLHSWNFRMLQFYIEYKAKFNGLPVEYVNPKHTSSLCPICGGKLAPNGHRLLRCDACGYKADRDIIAAVNLLRRNPRCGESPLPPKALNESLIEVRGKG</sequence>
<dbReference type="RefSeq" id="WP_197706655.1">
    <property type="nucleotide sequence ID" value="NZ_LT981265.1"/>
</dbReference>
<dbReference type="Pfam" id="PF07282">
    <property type="entry name" value="Cas12f1-like_TNB"/>
    <property type="match status" value="1"/>
</dbReference>
<organism evidence="3 4">
    <name type="scientific">Candidatus Nitrosocaldus cavascurensis</name>
    <dbReference type="NCBI Taxonomy" id="2058097"/>
    <lineage>
        <taxon>Archaea</taxon>
        <taxon>Nitrososphaerota</taxon>
        <taxon>Nitrososphaeria</taxon>
        <taxon>Candidatus Nitrosocaldales</taxon>
        <taxon>Candidatus Nitrosocaldaceae</taxon>
        <taxon>Candidatus Nitrosocaldus</taxon>
    </lineage>
</organism>